<evidence type="ECO:0000256" key="1">
    <source>
        <dbReference type="ARBA" id="ARBA00009973"/>
    </source>
</evidence>
<name>A0AAV2T655_CALDB</name>
<dbReference type="AlphaFoldDB" id="A0AAV2T655"/>
<dbReference type="Proteomes" id="UP001497525">
    <property type="component" value="Unassembled WGS sequence"/>
</dbReference>
<dbReference type="InterPro" id="IPR027885">
    <property type="entry name" value="UPF0728"/>
</dbReference>
<organism evidence="2 3">
    <name type="scientific">Calicophoron daubneyi</name>
    <name type="common">Rumen fluke</name>
    <name type="synonym">Paramphistomum daubneyi</name>
    <dbReference type="NCBI Taxonomy" id="300641"/>
    <lineage>
        <taxon>Eukaryota</taxon>
        <taxon>Metazoa</taxon>
        <taxon>Spiralia</taxon>
        <taxon>Lophotrochozoa</taxon>
        <taxon>Platyhelminthes</taxon>
        <taxon>Trematoda</taxon>
        <taxon>Digenea</taxon>
        <taxon>Plagiorchiida</taxon>
        <taxon>Pronocephalata</taxon>
        <taxon>Paramphistomoidea</taxon>
        <taxon>Paramphistomidae</taxon>
        <taxon>Calicophoron</taxon>
    </lineage>
</organism>
<accession>A0AAV2T655</accession>
<comment type="caution">
    <text evidence="2">The sequence shown here is derived from an EMBL/GenBank/DDBJ whole genome shotgun (WGS) entry which is preliminary data.</text>
</comment>
<dbReference type="PANTHER" id="PTHR28448">
    <property type="entry name" value="UPF0728 PROTEIN C10ORF53"/>
    <property type="match status" value="1"/>
</dbReference>
<dbReference type="EMBL" id="CAXLJL010000101">
    <property type="protein sequence ID" value="CAL5131671.1"/>
    <property type="molecule type" value="Genomic_DNA"/>
</dbReference>
<gene>
    <name evidence="2" type="ORF">CDAUBV1_LOCUS4182</name>
</gene>
<evidence type="ECO:0000313" key="3">
    <source>
        <dbReference type="Proteomes" id="UP001497525"/>
    </source>
</evidence>
<dbReference type="PANTHER" id="PTHR28448:SF1">
    <property type="entry name" value="UPF0728 PROTEIN C10ORF53"/>
    <property type="match status" value="1"/>
</dbReference>
<reference evidence="2" key="1">
    <citation type="submission" date="2024-06" db="EMBL/GenBank/DDBJ databases">
        <authorList>
            <person name="Liu X."/>
            <person name="Lenzi L."/>
            <person name="Haldenby T S."/>
            <person name="Uol C."/>
        </authorList>
    </citation>
    <scope>NUCLEOTIDE SEQUENCE</scope>
</reference>
<proteinExistence type="inferred from homology"/>
<sequence>MPRNAEVHVRYGVYDVAGIVKCRKHRLQGLEHQLMKEGHTVIFEEVPDIREKLWIIVNGEEVFTCSLLDLQFDCDGVLDKMVEKIAEAVDKAY</sequence>
<dbReference type="Pfam" id="PF15092">
    <property type="entry name" value="UPF0728"/>
    <property type="match status" value="1"/>
</dbReference>
<protein>
    <submittedName>
        <fullName evidence="2">Uncharacterized protein</fullName>
    </submittedName>
</protein>
<comment type="similarity">
    <text evidence="1">Belongs to the UPF0728 family.</text>
</comment>
<evidence type="ECO:0000313" key="2">
    <source>
        <dbReference type="EMBL" id="CAL5131671.1"/>
    </source>
</evidence>